<evidence type="ECO:0000256" key="1">
    <source>
        <dbReference type="SAM" id="SignalP"/>
    </source>
</evidence>
<comment type="caution">
    <text evidence="2">The sequence shown here is derived from an EMBL/GenBank/DDBJ whole genome shotgun (WGS) entry which is preliminary data.</text>
</comment>
<reference evidence="2 3" key="1">
    <citation type="submission" date="2023-05" db="EMBL/GenBank/DDBJ databases">
        <title>Metabolic capabilities are highly conserved among human nasal-associated Corynebacterium species in pangenomic analyses.</title>
        <authorList>
            <person name="Tran T.H."/>
            <person name="Roberts A.Q."/>
            <person name="Escapa I.F."/>
            <person name="Gao W."/>
            <person name="Conlan S."/>
            <person name="Kong H."/>
            <person name="Segre J.A."/>
            <person name="Kelly M.S."/>
            <person name="Lemon K.P."/>
        </authorList>
    </citation>
    <scope>NUCLEOTIDE SEQUENCE [LARGE SCALE GENOMIC DNA]</scope>
    <source>
        <strain evidence="2 3">KPL2811</strain>
    </source>
</reference>
<feature type="signal peptide" evidence="1">
    <location>
        <begin position="1"/>
        <end position="27"/>
    </location>
</feature>
<name>A0ABT7G1Q8_9CORY</name>
<keyword evidence="1" id="KW-0732">Signal</keyword>
<proteinExistence type="predicted"/>
<evidence type="ECO:0000313" key="3">
    <source>
        <dbReference type="Proteomes" id="UP001243856"/>
    </source>
</evidence>
<gene>
    <name evidence="2" type="ORF">QPX45_04850</name>
</gene>
<organism evidence="2 3">
    <name type="scientific">Corynebacterium propinquum</name>
    <dbReference type="NCBI Taxonomy" id="43769"/>
    <lineage>
        <taxon>Bacteria</taxon>
        <taxon>Bacillati</taxon>
        <taxon>Actinomycetota</taxon>
        <taxon>Actinomycetes</taxon>
        <taxon>Mycobacteriales</taxon>
        <taxon>Corynebacteriaceae</taxon>
        <taxon>Corynebacterium</taxon>
    </lineage>
</organism>
<evidence type="ECO:0008006" key="4">
    <source>
        <dbReference type="Google" id="ProtNLM"/>
    </source>
</evidence>
<dbReference type="Proteomes" id="UP001243856">
    <property type="component" value="Unassembled WGS sequence"/>
</dbReference>
<sequence length="79" mass="8663">MRKTIRKIIASCMVIMIPLSVAGQANATVSREAGAVQYAHVPTGDQINETIDRYSYTSPEGLELTDVEQAKEDQVDHSL</sequence>
<accession>A0ABT7G1Q8</accession>
<feature type="chain" id="PRO_5046823270" description="Secreted protein" evidence="1">
    <location>
        <begin position="28"/>
        <end position="79"/>
    </location>
</feature>
<evidence type="ECO:0000313" key="2">
    <source>
        <dbReference type="EMBL" id="MDK4300580.1"/>
    </source>
</evidence>
<protein>
    <recommendedName>
        <fullName evidence="4">Secreted protein</fullName>
    </recommendedName>
</protein>
<dbReference type="EMBL" id="JASNVK010000006">
    <property type="protein sequence ID" value="MDK4300580.1"/>
    <property type="molecule type" value="Genomic_DNA"/>
</dbReference>
<keyword evidence="3" id="KW-1185">Reference proteome</keyword>
<dbReference type="RefSeq" id="WP_284576147.1">
    <property type="nucleotide sequence ID" value="NZ_JASNVE010000012.1"/>
</dbReference>